<proteinExistence type="predicted"/>
<protein>
    <submittedName>
        <fullName evidence="1">Uncharacterized protein</fullName>
    </submittedName>
</protein>
<keyword evidence="2" id="KW-1185">Reference proteome</keyword>
<organism evidence="1 2">
    <name type="scientific">Paraburkholderia rhynchosiae</name>
    <dbReference type="NCBI Taxonomy" id="487049"/>
    <lineage>
        <taxon>Bacteria</taxon>
        <taxon>Pseudomonadati</taxon>
        <taxon>Pseudomonadota</taxon>
        <taxon>Betaproteobacteria</taxon>
        <taxon>Burkholderiales</taxon>
        <taxon>Burkholderiaceae</taxon>
        <taxon>Paraburkholderia</taxon>
    </lineage>
</organism>
<sequence length="101" mass="10712">MTRAIKLGISCGNTLQAGVGARAAALRLLDRSIRFGHCRLAAIRFVMAAEFGAVITPDLVRYCEDAAATCNDASLSQSFAAALKGLFTVVQPPPLRTEDCQ</sequence>
<evidence type="ECO:0000313" key="1">
    <source>
        <dbReference type="EMBL" id="PMS24528.1"/>
    </source>
</evidence>
<dbReference type="Proteomes" id="UP000235659">
    <property type="component" value="Unassembled WGS sequence"/>
</dbReference>
<name>A0ABX4UZD5_9BURK</name>
<evidence type="ECO:0000313" key="2">
    <source>
        <dbReference type="Proteomes" id="UP000235659"/>
    </source>
</evidence>
<comment type="caution">
    <text evidence="1">The sequence shown here is derived from an EMBL/GenBank/DDBJ whole genome shotgun (WGS) entry which is preliminary data.</text>
</comment>
<dbReference type="EMBL" id="PNXY01000034">
    <property type="protein sequence ID" value="PMS24528.1"/>
    <property type="molecule type" value="Genomic_DNA"/>
</dbReference>
<reference evidence="1 2" key="1">
    <citation type="submission" date="2018-01" db="EMBL/GenBank/DDBJ databases">
        <title>Whole genome analyses suggest that Burkholderia sensu lato contains two further novel genera in the rhizoxinica-symbiotica group Mycetohabitans gen. nov., and Trinickia gen. nov.: implications for the evolution of diazotrophy and nodulation in the Burkholderiaceae.</title>
        <authorList>
            <person name="Estrada-de los Santos P."/>
            <person name="Palmer M."/>
            <person name="Chavez-Ramirez B."/>
            <person name="Beukes C."/>
            <person name="Steenkamp E.T."/>
            <person name="Hirsch A.M."/>
            <person name="Manyaka P."/>
            <person name="Maluk M."/>
            <person name="Lafos M."/>
            <person name="Crook M."/>
            <person name="Gross E."/>
            <person name="Simon M.F."/>
            <person name="Bueno dos Reis Junior F."/>
            <person name="Poole P.S."/>
            <person name="Venter S.N."/>
            <person name="James E.K."/>
        </authorList>
    </citation>
    <scope>NUCLEOTIDE SEQUENCE [LARGE SCALE GENOMIC DNA]</scope>
    <source>
        <strain evidence="1 2">WSM 3937</strain>
    </source>
</reference>
<gene>
    <name evidence="1" type="ORF">C0Z16_30925</name>
</gene>
<accession>A0ABX4UZD5</accession>